<dbReference type="SUPFAM" id="SSF110581">
    <property type="entry name" value="Indigoidine synthase A-like"/>
    <property type="match status" value="1"/>
</dbReference>
<evidence type="ECO:0000256" key="4">
    <source>
        <dbReference type="ARBA" id="ARBA00023239"/>
    </source>
</evidence>
<evidence type="ECO:0000313" key="7">
    <source>
        <dbReference type="Proteomes" id="UP000291116"/>
    </source>
</evidence>
<dbReference type="GO" id="GO:0046872">
    <property type="term" value="F:metal ion binding"/>
    <property type="evidence" value="ECO:0007669"/>
    <property type="project" value="UniProtKB-KW"/>
</dbReference>
<accession>A0A448ZKH7</accession>
<evidence type="ECO:0000256" key="3">
    <source>
        <dbReference type="ARBA" id="ARBA00023211"/>
    </source>
</evidence>
<evidence type="ECO:0000256" key="1">
    <source>
        <dbReference type="ARBA" id="ARBA00022723"/>
    </source>
</evidence>
<protein>
    <recommendedName>
        <fullName evidence="8">Pseudouridine-5'-phosphate glycosidase</fullName>
    </recommendedName>
</protein>
<evidence type="ECO:0000256" key="2">
    <source>
        <dbReference type="ARBA" id="ARBA00022801"/>
    </source>
</evidence>
<keyword evidence="3" id="KW-0464">Manganese</keyword>
<dbReference type="InterPro" id="IPR022830">
    <property type="entry name" value="Indigdn_synthA-like"/>
</dbReference>
<evidence type="ECO:0000313" key="6">
    <source>
        <dbReference type="EMBL" id="VEU42515.1"/>
    </source>
</evidence>
<keyword evidence="4" id="KW-0456">Lyase</keyword>
<evidence type="ECO:0000256" key="5">
    <source>
        <dbReference type="ARBA" id="ARBA00023295"/>
    </source>
</evidence>
<dbReference type="GO" id="GO:0016798">
    <property type="term" value="F:hydrolase activity, acting on glycosyl bonds"/>
    <property type="evidence" value="ECO:0007669"/>
    <property type="project" value="UniProtKB-KW"/>
</dbReference>
<dbReference type="HAMAP" id="MF_01876">
    <property type="entry name" value="PsiMP_glycosidase"/>
    <property type="match status" value="1"/>
</dbReference>
<dbReference type="OrthoDB" id="198885at2759"/>
<dbReference type="Proteomes" id="UP000291116">
    <property type="component" value="Unassembled WGS sequence"/>
</dbReference>
<evidence type="ECO:0008006" key="8">
    <source>
        <dbReference type="Google" id="ProtNLM"/>
    </source>
</evidence>
<dbReference type="Pfam" id="PF04227">
    <property type="entry name" value="Indigoidine_A"/>
    <property type="match status" value="1"/>
</dbReference>
<dbReference type="PANTHER" id="PTHR42909">
    <property type="entry name" value="ZGC:136858"/>
    <property type="match status" value="1"/>
</dbReference>
<keyword evidence="1" id="KW-0479">Metal-binding</keyword>
<keyword evidence="2" id="KW-0378">Hydrolase</keyword>
<dbReference type="GO" id="GO:0004730">
    <property type="term" value="F:pseudouridylate synthase activity"/>
    <property type="evidence" value="ECO:0007669"/>
    <property type="project" value="InterPro"/>
</dbReference>
<dbReference type="Gene3D" id="3.40.1790.10">
    <property type="entry name" value="Indigoidine synthase domain"/>
    <property type="match status" value="1"/>
</dbReference>
<sequence>MITNTSRLAVLPHRIEAMAGYGVRRCRRQLHRGRHAGSAAAFLDAGSRVVGSARRWSSSRGGMLSVQDKVESALSEGRPVCALESTIVAHGMPYPENLELAREVEGILEDRGVVPATIAVRNGVCRIGISGEELEDLARAGGEGRAQKCSTRDLPLVLGMAAAAADPPTEPQWGATTVASTMRLAHLAGIETFVTGGIGGVHRGGEDSMDVSSDLTELGQTPVVVVSAGIKSILDIGRTLEVLETNSVPALGWQTDEFPAFFSPASGIPCPARADAPEEVAHAYWAARRLELPQGMLVGVPNHDPAGESVERAIKGALESAETLGVRGRDVTPFVLKTVADTTGGDSLRSNMALVRQNARVGAEIATAIAKLRNEAL</sequence>
<organism evidence="6 7">
    <name type="scientific">Pseudo-nitzschia multistriata</name>
    <dbReference type="NCBI Taxonomy" id="183589"/>
    <lineage>
        <taxon>Eukaryota</taxon>
        <taxon>Sar</taxon>
        <taxon>Stramenopiles</taxon>
        <taxon>Ochrophyta</taxon>
        <taxon>Bacillariophyta</taxon>
        <taxon>Bacillariophyceae</taxon>
        <taxon>Bacillariophycidae</taxon>
        <taxon>Bacillariales</taxon>
        <taxon>Bacillariaceae</taxon>
        <taxon>Pseudo-nitzschia</taxon>
    </lineage>
</organism>
<keyword evidence="5" id="KW-0326">Glycosidase</keyword>
<dbReference type="EMBL" id="CAACVS010000449">
    <property type="protein sequence ID" value="VEU42515.1"/>
    <property type="molecule type" value="Genomic_DNA"/>
</dbReference>
<gene>
    <name evidence="6" type="ORF">PSNMU_V1.4_AUG-EV-PASAV3_0094890</name>
</gene>
<dbReference type="AlphaFoldDB" id="A0A448ZKH7"/>
<dbReference type="GO" id="GO:0005737">
    <property type="term" value="C:cytoplasm"/>
    <property type="evidence" value="ECO:0007669"/>
    <property type="project" value="TreeGrafter"/>
</dbReference>
<reference evidence="6 7" key="1">
    <citation type="submission" date="2019-01" db="EMBL/GenBank/DDBJ databases">
        <authorList>
            <person name="Ferrante I. M."/>
        </authorList>
    </citation>
    <scope>NUCLEOTIDE SEQUENCE [LARGE SCALE GENOMIC DNA]</scope>
    <source>
        <strain evidence="6 7">B856</strain>
    </source>
</reference>
<dbReference type="PANTHER" id="PTHR42909:SF1">
    <property type="entry name" value="CARBOHYDRATE KINASE PFKB DOMAIN-CONTAINING PROTEIN"/>
    <property type="match status" value="1"/>
</dbReference>
<keyword evidence="7" id="KW-1185">Reference proteome</keyword>
<proteinExistence type="inferred from homology"/>
<dbReference type="InterPro" id="IPR007342">
    <property type="entry name" value="PsuG"/>
</dbReference>
<name>A0A448ZKH7_9STRA</name>